<organism evidence="2">
    <name type="scientific">marine sediment metagenome</name>
    <dbReference type="NCBI Taxonomy" id="412755"/>
    <lineage>
        <taxon>unclassified sequences</taxon>
        <taxon>metagenomes</taxon>
        <taxon>ecological metagenomes</taxon>
    </lineage>
</organism>
<accession>A0A0F9DL94</accession>
<comment type="caution">
    <text evidence="2">The sequence shown here is derived from an EMBL/GenBank/DDBJ whole genome shotgun (WGS) entry which is preliminary data.</text>
</comment>
<keyword evidence="1" id="KW-0472">Membrane</keyword>
<dbReference type="AlphaFoldDB" id="A0A0F9DL94"/>
<keyword evidence="1" id="KW-1133">Transmembrane helix</keyword>
<protein>
    <submittedName>
        <fullName evidence="2">Uncharacterized protein</fullName>
    </submittedName>
</protein>
<keyword evidence="1" id="KW-0812">Transmembrane</keyword>
<feature type="non-terminal residue" evidence="2">
    <location>
        <position position="112"/>
    </location>
</feature>
<evidence type="ECO:0000313" key="2">
    <source>
        <dbReference type="EMBL" id="KKL54651.1"/>
    </source>
</evidence>
<reference evidence="2" key="1">
    <citation type="journal article" date="2015" name="Nature">
        <title>Complex archaea that bridge the gap between prokaryotes and eukaryotes.</title>
        <authorList>
            <person name="Spang A."/>
            <person name="Saw J.H."/>
            <person name="Jorgensen S.L."/>
            <person name="Zaremba-Niedzwiedzka K."/>
            <person name="Martijn J."/>
            <person name="Lind A.E."/>
            <person name="van Eijk R."/>
            <person name="Schleper C."/>
            <person name="Guy L."/>
            <person name="Ettema T.J."/>
        </authorList>
    </citation>
    <scope>NUCLEOTIDE SEQUENCE</scope>
</reference>
<proteinExistence type="predicted"/>
<name>A0A0F9DL94_9ZZZZ</name>
<feature type="transmembrane region" description="Helical" evidence="1">
    <location>
        <begin position="55"/>
        <end position="75"/>
    </location>
</feature>
<sequence>MTTTKEDLNSIQEGMKKDLRSEVKGVLTEFSDEHKKNELEELGSWGRFQRKRPGWTGFGISVGATGLVMTGVAGVKYISRRFFGNTSEPVLEAAIGRTGGNRTMGQHRREFP</sequence>
<gene>
    <name evidence="2" type="ORF">LCGC14_2263260</name>
</gene>
<dbReference type="EMBL" id="LAZR01031123">
    <property type="protein sequence ID" value="KKL54651.1"/>
    <property type="molecule type" value="Genomic_DNA"/>
</dbReference>
<evidence type="ECO:0000256" key="1">
    <source>
        <dbReference type="SAM" id="Phobius"/>
    </source>
</evidence>